<dbReference type="InterPro" id="IPR040256">
    <property type="entry name" value="At4g02000-like"/>
</dbReference>
<proteinExistence type="predicted"/>
<feature type="domain" description="DUF4283" evidence="1">
    <location>
        <begin position="63"/>
        <end position="119"/>
    </location>
</feature>
<protein>
    <recommendedName>
        <fullName evidence="1">DUF4283 domain-containing protein</fullName>
    </recommendedName>
</protein>
<sequence>MPWPLSSCRNSHRINMDKFVVGHPAFQMNHLESRKQTHPVFSPKSSVQTFPNNSSIRIVLCPLGRTFKPLWRSQSSFRIKNLGDQMLLFIFDNQEDVNRVLLSVPWSFDKHLVVVQNYDVNIPLQDVSFDKVSFWVQVHDIPTRYMSKEVVEDICSSLGKVNRSRTQPTEEGGCFIRVKVTVDVSKPLCRGRMVHLEEGGKVWVSFNKGTLPVSAKQLGPFMRATQVFKPKNSVVQVSGFNDDRKSKHSTTQYKPKVRNHVPPNVIPVTEPSAMSFTSDRVDLESLDLVEEVIAPHNSNLNIGTAWMHPIAPGISGQADIIDPFFQQLLDIDCGLQKFRDHGIQKDENPSNTVKEI</sequence>
<reference evidence="2 3" key="1">
    <citation type="journal article" date="2016" name="G3 (Bethesda)">
        <title>First Draft Assembly and Annotation of the Genome of a California Endemic Oak Quercus lobata Nee (Fagaceae).</title>
        <authorList>
            <person name="Sork V.L."/>
            <person name="Fitz-Gibbon S.T."/>
            <person name="Puiu D."/>
            <person name="Crepeau M."/>
            <person name="Gugger P.F."/>
            <person name="Sherman R."/>
            <person name="Stevens K."/>
            <person name="Langley C.H."/>
            <person name="Pellegrini M."/>
            <person name="Salzberg S.L."/>
        </authorList>
    </citation>
    <scope>NUCLEOTIDE SEQUENCE [LARGE SCALE GENOMIC DNA]</scope>
    <source>
        <strain evidence="2 3">cv. SW786</strain>
    </source>
</reference>
<evidence type="ECO:0000313" key="2">
    <source>
        <dbReference type="EnsemblPlants" id="QL05p016061:mrna"/>
    </source>
</evidence>
<dbReference type="PANTHER" id="PTHR31286">
    <property type="entry name" value="GLYCINE-RICH CELL WALL STRUCTURAL PROTEIN 1.8-LIKE"/>
    <property type="match status" value="1"/>
</dbReference>
<evidence type="ECO:0000313" key="3">
    <source>
        <dbReference type="Proteomes" id="UP000594261"/>
    </source>
</evidence>
<dbReference type="EMBL" id="LRBV02000005">
    <property type="status" value="NOT_ANNOTATED_CDS"/>
    <property type="molecule type" value="Genomic_DNA"/>
</dbReference>
<dbReference type="InterPro" id="IPR025558">
    <property type="entry name" value="DUF4283"/>
</dbReference>
<dbReference type="InParanoid" id="A0A7N2LKU6"/>
<dbReference type="PANTHER" id="PTHR31286:SF167">
    <property type="entry name" value="OS09G0268800 PROTEIN"/>
    <property type="match status" value="1"/>
</dbReference>
<organism evidence="2 3">
    <name type="scientific">Quercus lobata</name>
    <name type="common">Valley oak</name>
    <dbReference type="NCBI Taxonomy" id="97700"/>
    <lineage>
        <taxon>Eukaryota</taxon>
        <taxon>Viridiplantae</taxon>
        <taxon>Streptophyta</taxon>
        <taxon>Embryophyta</taxon>
        <taxon>Tracheophyta</taxon>
        <taxon>Spermatophyta</taxon>
        <taxon>Magnoliopsida</taxon>
        <taxon>eudicotyledons</taxon>
        <taxon>Gunneridae</taxon>
        <taxon>Pentapetalae</taxon>
        <taxon>rosids</taxon>
        <taxon>fabids</taxon>
        <taxon>Fagales</taxon>
        <taxon>Fagaceae</taxon>
        <taxon>Quercus</taxon>
    </lineage>
</organism>
<reference evidence="2" key="2">
    <citation type="submission" date="2021-01" db="UniProtKB">
        <authorList>
            <consortium name="EnsemblPlants"/>
        </authorList>
    </citation>
    <scope>IDENTIFICATION</scope>
</reference>
<dbReference type="Gramene" id="QL05p016061:mrna">
    <property type="protein sequence ID" value="QL05p016061:mrna"/>
    <property type="gene ID" value="QL05p016061"/>
</dbReference>
<name>A0A7N2LKU6_QUELO</name>
<dbReference type="Pfam" id="PF14111">
    <property type="entry name" value="DUF4283"/>
    <property type="match status" value="1"/>
</dbReference>
<dbReference type="Proteomes" id="UP000594261">
    <property type="component" value="Chromosome 5"/>
</dbReference>
<keyword evidence="3" id="KW-1185">Reference proteome</keyword>
<dbReference type="EnsemblPlants" id="QL05p016061:mrna">
    <property type="protein sequence ID" value="QL05p016061:mrna"/>
    <property type="gene ID" value="QL05p016061"/>
</dbReference>
<dbReference type="AlphaFoldDB" id="A0A7N2LKU6"/>
<accession>A0A7N2LKU6</accession>
<evidence type="ECO:0000259" key="1">
    <source>
        <dbReference type="Pfam" id="PF14111"/>
    </source>
</evidence>